<gene>
    <name evidence="2" type="ORF">CLV88_10481</name>
</gene>
<evidence type="ECO:0000313" key="2">
    <source>
        <dbReference type="EMBL" id="PSL20022.1"/>
    </source>
</evidence>
<dbReference type="AlphaFoldDB" id="A0A2P8FE79"/>
<keyword evidence="3" id="KW-1185">Reference proteome</keyword>
<dbReference type="OrthoDB" id="7875126at2"/>
<dbReference type="Proteomes" id="UP000240418">
    <property type="component" value="Unassembled WGS sequence"/>
</dbReference>
<feature type="chain" id="PRO_5015191170" description="HdeA/HdeB family protein" evidence="1">
    <location>
        <begin position="23"/>
        <end position="107"/>
    </location>
</feature>
<organism evidence="2 3">
    <name type="scientific">Shimia abyssi</name>
    <dbReference type="NCBI Taxonomy" id="1662395"/>
    <lineage>
        <taxon>Bacteria</taxon>
        <taxon>Pseudomonadati</taxon>
        <taxon>Pseudomonadota</taxon>
        <taxon>Alphaproteobacteria</taxon>
        <taxon>Rhodobacterales</taxon>
        <taxon>Roseobacteraceae</taxon>
    </lineage>
</organism>
<evidence type="ECO:0000256" key="1">
    <source>
        <dbReference type="SAM" id="SignalP"/>
    </source>
</evidence>
<reference evidence="2 3" key="1">
    <citation type="submission" date="2018-03" db="EMBL/GenBank/DDBJ databases">
        <title>Genomic Encyclopedia of Archaeal and Bacterial Type Strains, Phase II (KMG-II): from individual species to whole genera.</title>
        <authorList>
            <person name="Goeker M."/>
        </authorList>
    </citation>
    <scope>NUCLEOTIDE SEQUENCE [LARGE SCALE GENOMIC DNA]</scope>
    <source>
        <strain evidence="2 3">DSM 100673</strain>
    </source>
</reference>
<keyword evidence="1" id="KW-0732">Signal</keyword>
<sequence>MRLLSAVALSVAISVPALPVFAHEHASEKQAECELQAAIVTRAAELRQDRTSKKKALETMTSGEDEAVAEKYLASVPAIVEWVYEDLKRKQLKQDPGKAYFDACVAQ</sequence>
<proteinExistence type="predicted"/>
<name>A0A2P8FE79_9RHOB</name>
<dbReference type="EMBL" id="PYGJ01000004">
    <property type="protein sequence ID" value="PSL20022.1"/>
    <property type="molecule type" value="Genomic_DNA"/>
</dbReference>
<feature type="signal peptide" evidence="1">
    <location>
        <begin position="1"/>
        <end position="22"/>
    </location>
</feature>
<evidence type="ECO:0008006" key="4">
    <source>
        <dbReference type="Google" id="ProtNLM"/>
    </source>
</evidence>
<accession>A0A2P8FE79</accession>
<dbReference type="RefSeq" id="WP_133169931.1">
    <property type="nucleotide sequence ID" value="NZ_PYGJ01000004.1"/>
</dbReference>
<protein>
    <recommendedName>
        <fullName evidence="4">HdeA/HdeB family protein</fullName>
    </recommendedName>
</protein>
<comment type="caution">
    <text evidence="2">The sequence shown here is derived from an EMBL/GenBank/DDBJ whole genome shotgun (WGS) entry which is preliminary data.</text>
</comment>
<evidence type="ECO:0000313" key="3">
    <source>
        <dbReference type="Proteomes" id="UP000240418"/>
    </source>
</evidence>